<dbReference type="Pfam" id="PF03928">
    <property type="entry name" value="HbpS-like"/>
    <property type="match status" value="1"/>
</dbReference>
<reference evidence="3" key="1">
    <citation type="journal article" date="2019" name="Int. J. Syst. Evol. Microbiol.">
        <title>The Global Catalogue of Microorganisms (GCM) 10K type strain sequencing project: providing services to taxonomists for standard genome sequencing and annotation.</title>
        <authorList>
            <consortium name="The Broad Institute Genomics Platform"/>
            <consortium name="The Broad Institute Genome Sequencing Center for Infectious Disease"/>
            <person name="Wu L."/>
            <person name="Ma J."/>
        </authorList>
    </citation>
    <scope>NUCLEOTIDE SEQUENCE [LARGE SCALE GENOMIC DNA]</scope>
    <source>
        <strain evidence="3">CGMCC 1.1927</strain>
    </source>
</reference>
<evidence type="ECO:0000256" key="1">
    <source>
        <dbReference type="SAM" id="MobiDB-lite"/>
    </source>
</evidence>
<organism evidence="2 3">
    <name type="scientific">Pseudarthrobacter polychromogenes</name>
    <dbReference type="NCBI Taxonomy" id="1676"/>
    <lineage>
        <taxon>Bacteria</taxon>
        <taxon>Bacillati</taxon>
        <taxon>Actinomycetota</taxon>
        <taxon>Actinomycetes</taxon>
        <taxon>Micrococcales</taxon>
        <taxon>Micrococcaceae</taxon>
        <taxon>Pseudarthrobacter</taxon>
    </lineage>
</organism>
<accession>A0ABQ1XUN5</accession>
<dbReference type="PANTHER" id="PTHR28255:SF1">
    <property type="entry name" value="UPF0303 PROTEIN YBR137W"/>
    <property type="match status" value="1"/>
</dbReference>
<keyword evidence="3" id="KW-1185">Reference proteome</keyword>
<feature type="region of interest" description="Disordered" evidence="1">
    <location>
        <begin position="1"/>
        <end position="22"/>
    </location>
</feature>
<dbReference type="SUPFAM" id="SSF143744">
    <property type="entry name" value="GlcG-like"/>
    <property type="match status" value="1"/>
</dbReference>
<dbReference type="InterPro" id="IPR005624">
    <property type="entry name" value="PduO/GlcC-like"/>
</dbReference>
<dbReference type="InterPro" id="IPR010371">
    <property type="entry name" value="YBR137W-like"/>
</dbReference>
<dbReference type="Proteomes" id="UP000596938">
    <property type="component" value="Unassembled WGS sequence"/>
</dbReference>
<dbReference type="Gene3D" id="3.30.450.150">
    <property type="entry name" value="Haem-degrading domain"/>
    <property type="match status" value="1"/>
</dbReference>
<dbReference type="InterPro" id="IPR038084">
    <property type="entry name" value="PduO/GlcC-like_sf"/>
</dbReference>
<dbReference type="PIRSF" id="PIRSF008757">
    <property type="entry name" value="UCP008757"/>
    <property type="match status" value="1"/>
</dbReference>
<protein>
    <submittedName>
        <fullName evidence="2">UPF0303 protein</fullName>
    </submittedName>
</protein>
<proteinExistence type="predicted"/>
<evidence type="ECO:0000313" key="3">
    <source>
        <dbReference type="Proteomes" id="UP000596938"/>
    </source>
</evidence>
<evidence type="ECO:0000313" key="2">
    <source>
        <dbReference type="EMBL" id="GGH03106.1"/>
    </source>
</evidence>
<gene>
    <name evidence="2" type="ORF">GCM10011577_28830</name>
</gene>
<sequence>MWAMTANPPDVTGYDPDSRDAQPAGSLEALIVRIEAEVRELQFPGFSLDDSLNLGLLLVELGKERGLPIAIDITKGEQVLFHVALPGATPDNGHWIRAKKRTAARYEVPSLLVGLRARLSGGRIEDNAWFDQALYAAHGGSFPVYVTGVGAVATVTVSGLPQVQDHDLVVEALRDILRPAGAE</sequence>
<comment type="caution">
    <text evidence="2">The sequence shown here is derived from an EMBL/GenBank/DDBJ whole genome shotgun (WGS) entry which is preliminary data.</text>
</comment>
<name>A0ABQ1XUN5_9MICC</name>
<dbReference type="EMBL" id="BMKU01000009">
    <property type="protein sequence ID" value="GGH03106.1"/>
    <property type="molecule type" value="Genomic_DNA"/>
</dbReference>
<dbReference type="PANTHER" id="PTHR28255">
    <property type="match status" value="1"/>
</dbReference>
<dbReference type="NCBIfam" id="NF002696">
    <property type="entry name" value="PRK02487.1-5"/>
    <property type="match status" value="1"/>
</dbReference>